<organism evidence="2 3">
    <name type="scientific">Pseudalkalibacillus berkeleyi</name>
    <dbReference type="NCBI Taxonomy" id="1069813"/>
    <lineage>
        <taxon>Bacteria</taxon>
        <taxon>Bacillati</taxon>
        <taxon>Bacillota</taxon>
        <taxon>Bacilli</taxon>
        <taxon>Bacillales</taxon>
        <taxon>Fictibacillaceae</taxon>
        <taxon>Pseudalkalibacillus</taxon>
    </lineage>
</organism>
<feature type="transmembrane region" description="Helical" evidence="1">
    <location>
        <begin position="71"/>
        <end position="91"/>
    </location>
</feature>
<reference evidence="2 3" key="1">
    <citation type="submission" date="2022-01" db="EMBL/GenBank/DDBJ databases">
        <title>Alkalihalobacillus sp. EGI L200015, a novel bacterium isolated from a salt lake sediment.</title>
        <authorList>
            <person name="Gao L."/>
            <person name="Fang B.-Z."/>
            <person name="Li W.-J."/>
        </authorList>
    </citation>
    <scope>NUCLEOTIDE SEQUENCE [LARGE SCALE GENOMIC DNA]</scope>
    <source>
        <strain evidence="2 3">KCTC 12718</strain>
    </source>
</reference>
<dbReference type="Proteomes" id="UP001649381">
    <property type="component" value="Unassembled WGS sequence"/>
</dbReference>
<name>A0ABS9H696_9BACL</name>
<evidence type="ECO:0000256" key="1">
    <source>
        <dbReference type="SAM" id="Phobius"/>
    </source>
</evidence>
<proteinExistence type="predicted"/>
<evidence type="ECO:0000313" key="3">
    <source>
        <dbReference type="Proteomes" id="UP001649381"/>
    </source>
</evidence>
<evidence type="ECO:0000313" key="2">
    <source>
        <dbReference type="EMBL" id="MCF6139387.1"/>
    </source>
</evidence>
<feature type="transmembrane region" description="Helical" evidence="1">
    <location>
        <begin position="136"/>
        <end position="153"/>
    </location>
</feature>
<gene>
    <name evidence="2" type="ORF">L2716_16800</name>
</gene>
<dbReference type="RefSeq" id="WP_236338153.1">
    <property type="nucleotide sequence ID" value="NZ_JAKIJS010000003.1"/>
</dbReference>
<keyword evidence="1" id="KW-1133">Transmembrane helix</keyword>
<comment type="caution">
    <text evidence="2">The sequence shown here is derived from an EMBL/GenBank/DDBJ whole genome shotgun (WGS) entry which is preliminary data.</text>
</comment>
<feature type="transmembrane region" description="Helical" evidence="1">
    <location>
        <begin position="30"/>
        <end position="50"/>
    </location>
</feature>
<accession>A0ABS9H696</accession>
<evidence type="ECO:0008006" key="4">
    <source>
        <dbReference type="Google" id="ProtNLM"/>
    </source>
</evidence>
<keyword evidence="1" id="KW-0472">Membrane</keyword>
<keyword evidence="1" id="KW-0812">Transmembrane</keyword>
<dbReference type="EMBL" id="JAKIJS010000003">
    <property type="protein sequence ID" value="MCF6139387.1"/>
    <property type="molecule type" value="Genomic_DNA"/>
</dbReference>
<keyword evidence="3" id="KW-1185">Reference proteome</keyword>
<sequence>MWRSTGITIILFMPWFIYMFSRPYNLSTAILWAYTALSCFVLAFILYIFLRLIGRLGRTDMRRKLVVFTRVYIRFHIAIALIGVASLFMHMKYMLSNGWASTLTGQLGLVAVAALVALLATGYLRKIKSSGKRRRYHRYASYIFLLITILHMLI</sequence>
<feature type="transmembrane region" description="Helical" evidence="1">
    <location>
        <begin position="7"/>
        <end position="24"/>
    </location>
</feature>
<feature type="transmembrane region" description="Helical" evidence="1">
    <location>
        <begin position="103"/>
        <end position="124"/>
    </location>
</feature>
<protein>
    <recommendedName>
        <fullName evidence="4">Ferric oxidoreductase domain-containing protein</fullName>
    </recommendedName>
</protein>